<dbReference type="PaxDb" id="1198114-AciX9_0002"/>
<evidence type="ECO:0000313" key="3">
    <source>
        <dbReference type="Proteomes" id="UP000000343"/>
    </source>
</evidence>
<evidence type="ECO:0000256" key="1">
    <source>
        <dbReference type="SAM" id="SignalP"/>
    </source>
</evidence>
<feature type="chain" id="PRO_5003234346" evidence="1">
    <location>
        <begin position="24"/>
        <end position="272"/>
    </location>
</feature>
<keyword evidence="1" id="KW-0732">Signal</keyword>
<dbReference type="KEGG" id="acm:AciX9_0002"/>
<proteinExistence type="predicted"/>
<evidence type="ECO:0000313" key="2">
    <source>
        <dbReference type="EMBL" id="ADW67093.1"/>
    </source>
</evidence>
<sequence>MRRLLFVGTVAALMPLCGGVAGAQALPGVAELRARALESYQKSSAARERYICKELIRNDELNGNGEVKKSYLDEREIFYVNGFQISQEVSKNGRALNEGEIRKRDENVRKQIEAASDHKRPKTQGLVISAGDVLRLAKLDHERRVMVAGRPTIVFDVVPDDDAKASTVEEKLVAAMAGTVSIDEATGNLQDVNTTGAKDVKVGGGLVANVHKGFAMHILVAPEPDGVWLLKLAEGTGEARIGLVTKSAMRFHQETEGCKLYDVDATQVDKKK</sequence>
<feature type="signal peptide" evidence="1">
    <location>
        <begin position="1"/>
        <end position="23"/>
    </location>
</feature>
<dbReference type="HOGENOM" id="CLU_993682_0_0_0"/>
<dbReference type="EMBL" id="CP002480">
    <property type="protein sequence ID" value="ADW67093.1"/>
    <property type="molecule type" value="Genomic_DNA"/>
</dbReference>
<keyword evidence="3" id="KW-1185">Reference proteome</keyword>
<organism evidence="3">
    <name type="scientific">Granulicella tundricola (strain ATCC BAA-1859 / DSM 23138 / MP5ACTX9)</name>
    <dbReference type="NCBI Taxonomy" id="1198114"/>
    <lineage>
        <taxon>Bacteria</taxon>
        <taxon>Pseudomonadati</taxon>
        <taxon>Acidobacteriota</taxon>
        <taxon>Terriglobia</taxon>
        <taxon>Terriglobales</taxon>
        <taxon>Acidobacteriaceae</taxon>
        <taxon>Granulicella</taxon>
    </lineage>
</organism>
<dbReference type="eggNOG" id="ENOG5033UBI">
    <property type="taxonomic scope" value="Bacteria"/>
</dbReference>
<accession>E8X433</accession>
<dbReference type="OrthoDB" id="115424at2"/>
<dbReference type="Proteomes" id="UP000000343">
    <property type="component" value="Chromosome"/>
</dbReference>
<dbReference type="RefSeq" id="WP_013578422.1">
    <property type="nucleotide sequence ID" value="NC_015064.1"/>
</dbReference>
<protein>
    <submittedName>
        <fullName evidence="2">Uncharacterized protein</fullName>
    </submittedName>
</protein>
<gene>
    <name evidence="2" type="ordered locus">AciX9_0002</name>
</gene>
<reference evidence="3" key="1">
    <citation type="submission" date="2011-01" db="EMBL/GenBank/DDBJ databases">
        <title>Complete sequence of chromosome of Acidobacterium sp. MP5ACTX9.</title>
        <authorList>
            <consortium name="US DOE Joint Genome Institute"/>
            <person name="Lucas S."/>
            <person name="Copeland A."/>
            <person name="Lapidus A."/>
            <person name="Cheng J.-F."/>
            <person name="Goodwin L."/>
            <person name="Pitluck S."/>
            <person name="Teshima H."/>
            <person name="Detter J.C."/>
            <person name="Han C."/>
            <person name="Tapia R."/>
            <person name="Land M."/>
            <person name="Hauser L."/>
            <person name="Kyrpides N."/>
            <person name="Ivanova N."/>
            <person name="Ovchinnikova G."/>
            <person name="Pagani I."/>
            <person name="Rawat S.R."/>
            <person name="Mannisto M."/>
            <person name="Haggblom M.M."/>
            <person name="Woyke T."/>
        </authorList>
    </citation>
    <scope>NUCLEOTIDE SEQUENCE [LARGE SCALE GENOMIC DNA]</scope>
    <source>
        <strain evidence="3">MP5ACTX9</strain>
    </source>
</reference>
<dbReference type="AlphaFoldDB" id="E8X433"/>
<name>E8X433_GRATM</name>